<dbReference type="EMBL" id="BAABLW010000003">
    <property type="protein sequence ID" value="GAA4915272.1"/>
    <property type="molecule type" value="Genomic_DNA"/>
</dbReference>
<accession>A0ABP9FTA4</accession>
<dbReference type="SUPFAM" id="SSF46689">
    <property type="entry name" value="Homeodomain-like"/>
    <property type="match status" value="1"/>
</dbReference>
<sequence length="199" mass="21430">MTPVPAPVSDSDSATGRRRPARIRLLEAMMSLDEHRSIQEYTVEELAAVAGVAKGSVYYQFGSKEELVREMLVYGAERLQEIMEDGAADAGASVSSARAAFAAQLTKALEFLDEYSSFTGLVAYALARRGADESGQLREEKQSIVALLARGLQRLGHGDNAEITATALLAAAVTLSIERHTAHPEWTTAECARVLMGMV</sequence>
<comment type="caution">
    <text evidence="6">The sequence shown here is derived from an EMBL/GenBank/DDBJ whole genome shotgun (WGS) entry which is preliminary data.</text>
</comment>
<keyword evidence="1" id="KW-0805">Transcription regulation</keyword>
<dbReference type="InterPro" id="IPR050109">
    <property type="entry name" value="HTH-type_TetR-like_transc_reg"/>
</dbReference>
<evidence type="ECO:0000256" key="3">
    <source>
        <dbReference type="ARBA" id="ARBA00023163"/>
    </source>
</evidence>
<evidence type="ECO:0000313" key="6">
    <source>
        <dbReference type="EMBL" id="GAA4915272.1"/>
    </source>
</evidence>
<evidence type="ECO:0000256" key="2">
    <source>
        <dbReference type="ARBA" id="ARBA00023125"/>
    </source>
</evidence>
<evidence type="ECO:0000256" key="4">
    <source>
        <dbReference type="PROSITE-ProRule" id="PRU00335"/>
    </source>
</evidence>
<keyword evidence="2 4" id="KW-0238">DNA-binding</keyword>
<dbReference type="PROSITE" id="PS50977">
    <property type="entry name" value="HTH_TETR_2"/>
    <property type="match status" value="1"/>
</dbReference>
<name>A0ABP9FTA4_9MICC</name>
<dbReference type="InterPro" id="IPR001647">
    <property type="entry name" value="HTH_TetR"/>
</dbReference>
<protein>
    <submittedName>
        <fullName evidence="6">TetR/AcrR family transcriptional regulator</fullName>
    </submittedName>
</protein>
<proteinExistence type="predicted"/>
<gene>
    <name evidence="6" type="ORF">GCM10025790_07900</name>
</gene>
<dbReference type="PANTHER" id="PTHR30055:SF234">
    <property type="entry name" value="HTH-TYPE TRANSCRIPTIONAL REGULATOR BETI"/>
    <property type="match status" value="1"/>
</dbReference>
<keyword evidence="7" id="KW-1185">Reference proteome</keyword>
<dbReference type="Gene3D" id="1.10.10.60">
    <property type="entry name" value="Homeodomain-like"/>
    <property type="match status" value="1"/>
</dbReference>
<dbReference type="Gene3D" id="1.10.357.10">
    <property type="entry name" value="Tetracycline Repressor, domain 2"/>
    <property type="match status" value="1"/>
</dbReference>
<reference evidence="7" key="1">
    <citation type="journal article" date="2019" name="Int. J. Syst. Evol. Microbiol.">
        <title>The Global Catalogue of Microorganisms (GCM) 10K type strain sequencing project: providing services to taxonomists for standard genome sequencing and annotation.</title>
        <authorList>
            <consortium name="The Broad Institute Genomics Platform"/>
            <consortium name="The Broad Institute Genome Sequencing Center for Infectious Disease"/>
            <person name="Wu L."/>
            <person name="Ma J."/>
        </authorList>
    </citation>
    <scope>NUCLEOTIDE SEQUENCE [LARGE SCALE GENOMIC DNA]</scope>
    <source>
        <strain evidence="7">JCM 19129</strain>
    </source>
</reference>
<dbReference type="RefSeq" id="WP_345476776.1">
    <property type="nucleotide sequence ID" value="NZ_BAABLW010000003.1"/>
</dbReference>
<dbReference type="InterPro" id="IPR009057">
    <property type="entry name" value="Homeodomain-like_sf"/>
</dbReference>
<evidence type="ECO:0000313" key="7">
    <source>
        <dbReference type="Proteomes" id="UP001500368"/>
    </source>
</evidence>
<keyword evidence="3" id="KW-0804">Transcription</keyword>
<dbReference type="Proteomes" id="UP001500368">
    <property type="component" value="Unassembled WGS sequence"/>
</dbReference>
<dbReference type="Pfam" id="PF00440">
    <property type="entry name" value="TetR_N"/>
    <property type="match status" value="1"/>
</dbReference>
<evidence type="ECO:0000259" key="5">
    <source>
        <dbReference type="PROSITE" id="PS50977"/>
    </source>
</evidence>
<evidence type="ECO:0000256" key="1">
    <source>
        <dbReference type="ARBA" id="ARBA00023015"/>
    </source>
</evidence>
<dbReference type="PANTHER" id="PTHR30055">
    <property type="entry name" value="HTH-TYPE TRANSCRIPTIONAL REGULATOR RUTR"/>
    <property type="match status" value="1"/>
</dbReference>
<feature type="domain" description="HTH tetR-type" evidence="5">
    <location>
        <begin position="19"/>
        <end position="79"/>
    </location>
</feature>
<feature type="DNA-binding region" description="H-T-H motif" evidence="4">
    <location>
        <begin position="42"/>
        <end position="61"/>
    </location>
</feature>
<organism evidence="6 7">
    <name type="scientific">Nesterenkonia rhizosphaerae</name>
    <dbReference type="NCBI Taxonomy" id="1348272"/>
    <lineage>
        <taxon>Bacteria</taxon>
        <taxon>Bacillati</taxon>
        <taxon>Actinomycetota</taxon>
        <taxon>Actinomycetes</taxon>
        <taxon>Micrococcales</taxon>
        <taxon>Micrococcaceae</taxon>
        <taxon>Nesterenkonia</taxon>
    </lineage>
</organism>